<evidence type="ECO:0000259" key="3">
    <source>
        <dbReference type="PROSITE" id="PS50110"/>
    </source>
</evidence>
<dbReference type="Gene3D" id="3.40.50.2300">
    <property type="match status" value="1"/>
</dbReference>
<reference evidence="4" key="1">
    <citation type="journal article" date="2020" name="mSystems">
        <title>Genome- and Community-Level Interaction Insights into Carbon Utilization and Element Cycling Functions of Hydrothermarchaeota in Hydrothermal Sediment.</title>
        <authorList>
            <person name="Zhou Z."/>
            <person name="Liu Y."/>
            <person name="Xu W."/>
            <person name="Pan J."/>
            <person name="Luo Z.H."/>
            <person name="Li M."/>
        </authorList>
    </citation>
    <scope>NUCLEOTIDE SEQUENCE [LARGE SCALE GENOMIC DNA]</scope>
    <source>
        <strain evidence="4">HyVt-460</strain>
    </source>
</reference>
<dbReference type="PROSITE" id="PS50110">
    <property type="entry name" value="RESPONSE_REGULATORY"/>
    <property type="match status" value="1"/>
</dbReference>
<comment type="caution">
    <text evidence="4">The sequence shown here is derived from an EMBL/GenBank/DDBJ whole genome shotgun (WGS) entry which is preliminary data.</text>
</comment>
<dbReference type="InterPro" id="IPR001789">
    <property type="entry name" value="Sig_transdc_resp-reg_receiver"/>
</dbReference>
<dbReference type="EMBL" id="DRLI01000068">
    <property type="protein sequence ID" value="HHM01722.1"/>
    <property type="molecule type" value="Genomic_DNA"/>
</dbReference>
<gene>
    <name evidence="4" type="ORF">ENJ15_01820</name>
</gene>
<evidence type="ECO:0000313" key="4">
    <source>
        <dbReference type="EMBL" id="HHM01722.1"/>
    </source>
</evidence>
<dbReference type="PANTHER" id="PTHR44591">
    <property type="entry name" value="STRESS RESPONSE REGULATOR PROTEIN 1"/>
    <property type="match status" value="1"/>
</dbReference>
<organism evidence="4">
    <name type="scientific">Caldithrix abyssi</name>
    <dbReference type="NCBI Taxonomy" id="187145"/>
    <lineage>
        <taxon>Bacteria</taxon>
        <taxon>Pseudomonadati</taxon>
        <taxon>Calditrichota</taxon>
        <taxon>Calditrichia</taxon>
        <taxon>Calditrichales</taxon>
        <taxon>Calditrichaceae</taxon>
        <taxon>Caldithrix</taxon>
    </lineage>
</organism>
<feature type="modified residue" description="4-aspartylphosphate" evidence="2">
    <location>
        <position position="52"/>
    </location>
</feature>
<protein>
    <submittedName>
        <fullName evidence="4">Response regulator</fullName>
    </submittedName>
</protein>
<dbReference type="AlphaFoldDB" id="A0A7V5RNE7"/>
<accession>A0A7V5RNE7</accession>
<sequence length="121" mass="13400">MKKILFIDDDPFLREAFSEILQRNGFEVVTLQDGKNAKEKVHSLDFDLVITDIVMPEKEGIETITEIRSINASIPILAISGGGRISPRSHLHLAEHMGANATLEKPFDGSTLIAKIKSMLD</sequence>
<dbReference type="Proteomes" id="UP000885771">
    <property type="component" value="Unassembled WGS sequence"/>
</dbReference>
<proteinExistence type="predicted"/>
<dbReference type="InterPro" id="IPR011006">
    <property type="entry name" value="CheY-like_superfamily"/>
</dbReference>
<keyword evidence="1 2" id="KW-0597">Phosphoprotein</keyword>
<evidence type="ECO:0000256" key="2">
    <source>
        <dbReference type="PROSITE-ProRule" id="PRU00169"/>
    </source>
</evidence>
<dbReference type="InterPro" id="IPR050595">
    <property type="entry name" value="Bact_response_regulator"/>
</dbReference>
<feature type="domain" description="Response regulatory" evidence="3">
    <location>
        <begin position="3"/>
        <end position="120"/>
    </location>
</feature>
<dbReference type="PANTHER" id="PTHR44591:SF23">
    <property type="entry name" value="CHEY SUBFAMILY"/>
    <property type="match status" value="1"/>
</dbReference>
<dbReference type="SUPFAM" id="SSF52172">
    <property type="entry name" value="CheY-like"/>
    <property type="match status" value="1"/>
</dbReference>
<dbReference type="SMART" id="SM00448">
    <property type="entry name" value="REC"/>
    <property type="match status" value="1"/>
</dbReference>
<dbReference type="Pfam" id="PF00072">
    <property type="entry name" value="Response_reg"/>
    <property type="match status" value="1"/>
</dbReference>
<name>A0A7V5RNE7_CALAY</name>
<evidence type="ECO:0000256" key="1">
    <source>
        <dbReference type="ARBA" id="ARBA00022553"/>
    </source>
</evidence>
<dbReference type="GO" id="GO:0000160">
    <property type="term" value="P:phosphorelay signal transduction system"/>
    <property type="evidence" value="ECO:0007669"/>
    <property type="project" value="InterPro"/>
</dbReference>